<protein>
    <submittedName>
        <fullName evidence="1">Uncharacterized protein</fullName>
    </submittedName>
</protein>
<accession>A0AA88AC62</accession>
<dbReference type="EMBL" id="BTGU01000007">
    <property type="protein sequence ID" value="GMN37491.1"/>
    <property type="molecule type" value="Genomic_DNA"/>
</dbReference>
<sequence>MLESTQQVTIVRWGWLVGDTSHWSHLPKLVSNRHVIIGRRQCWSPQSFTRCAAPIGHQSAPAVRVNGRPLVIVGTGLLSPLVPDARVTHWMTIGRPSQLATTYHRL</sequence>
<keyword evidence="2" id="KW-1185">Reference proteome</keyword>
<dbReference type="AlphaFoldDB" id="A0AA88AC62"/>
<dbReference type="Proteomes" id="UP001187192">
    <property type="component" value="Unassembled WGS sequence"/>
</dbReference>
<gene>
    <name evidence="1" type="ORF">TIFTF001_006850</name>
</gene>
<name>A0AA88AC62_FICCA</name>
<comment type="caution">
    <text evidence="1">The sequence shown here is derived from an EMBL/GenBank/DDBJ whole genome shotgun (WGS) entry which is preliminary data.</text>
</comment>
<reference evidence="1" key="1">
    <citation type="submission" date="2023-07" db="EMBL/GenBank/DDBJ databases">
        <title>draft genome sequence of fig (Ficus carica).</title>
        <authorList>
            <person name="Takahashi T."/>
            <person name="Nishimura K."/>
        </authorList>
    </citation>
    <scope>NUCLEOTIDE SEQUENCE</scope>
</reference>
<proteinExistence type="predicted"/>
<evidence type="ECO:0000313" key="1">
    <source>
        <dbReference type="EMBL" id="GMN37491.1"/>
    </source>
</evidence>
<evidence type="ECO:0000313" key="2">
    <source>
        <dbReference type="Proteomes" id="UP001187192"/>
    </source>
</evidence>
<organism evidence="1 2">
    <name type="scientific">Ficus carica</name>
    <name type="common">Common fig</name>
    <dbReference type="NCBI Taxonomy" id="3494"/>
    <lineage>
        <taxon>Eukaryota</taxon>
        <taxon>Viridiplantae</taxon>
        <taxon>Streptophyta</taxon>
        <taxon>Embryophyta</taxon>
        <taxon>Tracheophyta</taxon>
        <taxon>Spermatophyta</taxon>
        <taxon>Magnoliopsida</taxon>
        <taxon>eudicotyledons</taxon>
        <taxon>Gunneridae</taxon>
        <taxon>Pentapetalae</taxon>
        <taxon>rosids</taxon>
        <taxon>fabids</taxon>
        <taxon>Rosales</taxon>
        <taxon>Moraceae</taxon>
        <taxon>Ficeae</taxon>
        <taxon>Ficus</taxon>
    </lineage>
</organism>